<dbReference type="Proteomes" id="UP000274131">
    <property type="component" value="Unassembled WGS sequence"/>
</dbReference>
<evidence type="ECO:0000313" key="5">
    <source>
        <dbReference type="Proteomes" id="UP000274131"/>
    </source>
</evidence>
<dbReference type="OrthoDB" id="508875at2759"/>
<dbReference type="EMBL" id="UXUI01007769">
    <property type="protein sequence ID" value="VDD89376.1"/>
    <property type="molecule type" value="Genomic_DNA"/>
</dbReference>
<dbReference type="WBParaSite" id="EVEC_0000441901-mRNA-1">
    <property type="protein sequence ID" value="EVEC_0000441901-mRNA-1"/>
    <property type="gene ID" value="EVEC_0000441901"/>
</dbReference>
<dbReference type="PANTHER" id="PTHR28556">
    <property type="entry name" value="TRANSMEMBRANE PROTEIN 106B"/>
    <property type="match status" value="1"/>
</dbReference>
<name>A0A0N4V311_ENTVE</name>
<keyword evidence="2" id="KW-1133">Transmembrane helix</keyword>
<evidence type="ECO:0000259" key="3">
    <source>
        <dbReference type="Pfam" id="PF07092"/>
    </source>
</evidence>
<feature type="domain" description="Transmembrane protein 106 C-terminal" evidence="3">
    <location>
        <begin position="135"/>
        <end position="260"/>
    </location>
</feature>
<organism evidence="6">
    <name type="scientific">Enterobius vermicularis</name>
    <name type="common">Human pinworm</name>
    <dbReference type="NCBI Taxonomy" id="51028"/>
    <lineage>
        <taxon>Eukaryota</taxon>
        <taxon>Metazoa</taxon>
        <taxon>Ecdysozoa</taxon>
        <taxon>Nematoda</taxon>
        <taxon>Chromadorea</taxon>
        <taxon>Rhabditida</taxon>
        <taxon>Spirurina</taxon>
        <taxon>Oxyuridomorpha</taxon>
        <taxon>Oxyuroidea</taxon>
        <taxon>Oxyuridae</taxon>
        <taxon>Enterobius</taxon>
    </lineage>
</organism>
<sequence>MAKTRSLRLILSEFRNGLYISMRRLLGSDSQAQNISANDSYDSSTNLVQDTPSVSRPSKEAQELPEDSVQCPKMEETLVALIPVNDDRLKPKKTWAYILCVVLICGLLASTAIFILVPRAVDLSSTSPPIEIINVFEHSKGRISFHFLNSVNVSNANYYSVRVVNCSASILCKFQPWSVDVIGSGSNLTSVTVSPLSKNKHLLSFNNTVSLGGYAADYCQARISTLTPLYVYMQFDISATIEFLNHHEQATISTIQQVCCVPSGNCTS</sequence>
<keyword evidence="2" id="KW-0472">Membrane</keyword>
<dbReference type="AlphaFoldDB" id="A0A0N4V311"/>
<dbReference type="Pfam" id="PF07092">
    <property type="entry name" value="TMEM106"/>
    <property type="match status" value="1"/>
</dbReference>
<evidence type="ECO:0000256" key="1">
    <source>
        <dbReference type="SAM" id="MobiDB-lite"/>
    </source>
</evidence>
<gene>
    <name evidence="4" type="ORF">EVEC_LOCUS4127</name>
</gene>
<reference evidence="6" key="1">
    <citation type="submission" date="2017-02" db="UniProtKB">
        <authorList>
            <consortium name="WormBaseParasite"/>
        </authorList>
    </citation>
    <scope>IDENTIFICATION</scope>
</reference>
<keyword evidence="2" id="KW-0812">Transmembrane</keyword>
<reference evidence="4 5" key="2">
    <citation type="submission" date="2018-10" db="EMBL/GenBank/DDBJ databases">
        <authorList>
            <consortium name="Pathogen Informatics"/>
        </authorList>
    </citation>
    <scope>NUCLEOTIDE SEQUENCE [LARGE SCALE GENOMIC DNA]</scope>
</reference>
<dbReference type="STRING" id="51028.A0A0N4V311"/>
<accession>A0A0N4V311</accession>
<keyword evidence="5" id="KW-1185">Reference proteome</keyword>
<dbReference type="InterPro" id="IPR048509">
    <property type="entry name" value="TMEM106_C"/>
</dbReference>
<dbReference type="InterPro" id="IPR009790">
    <property type="entry name" value="TMEM106"/>
</dbReference>
<evidence type="ECO:0000256" key="2">
    <source>
        <dbReference type="SAM" id="Phobius"/>
    </source>
</evidence>
<proteinExistence type="predicted"/>
<evidence type="ECO:0000313" key="4">
    <source>
        <dbReference type="EMBL" id="VDD89376.1"/>
    </source>
</evidence>
<dbReference type="PANTHER" id="PTHR28556:SF4">
    <property type="entry name" value="TRANSMEMBRANE PROTEIN 106A"/>
    <property type="match status" value="1"/>
</dbReference>
<evidence type="ECO:0000313" key="6">
    <source>
        <dbReference type="WBParaSite" id="EVEC_0000441901-mRNA-1"/>
    </source>
</evidence>
<feature type="compositionally biased region" description="Polar residues" evidence="1">
    <location>
        <begin position="36"/>
        <end position="56"/>
    </location>
</feature>
<feature type="region of interest" description="Disordered" evidence="1">
    <location>
        <begin position="36"/>
        <end position="67"/>
    </location>
</feature>
<feature type="transmembrane region" description="Helical" evidence="2">
    <location>
        <begin position="95"/>
        <end position="117"/>
    </location>
</feature>
<protein>
    <submittedName>
        <fullName evidence="6">DUF4793 domain-containing protein</fullName>
    </submittedName>
</protein>